<feature type="domain" description="DALR anticodon binding" evidence="10">
    <location>
        <begin position="460"/>
        <end position="573"/>
    </location>
</feature>
<dbReference type="GO" id="GO:0005524">
    <property type="term" value="F:ATP binding"/>
    <property type="evidence" value="ECO:0007669"/>
    <property type="project" value="UniProtKB-UniRule"/>
</dbReference>
<dbReference type="SMART" id="SM00836">
    <property type="entry name" value="DALR_1"/>
    <property type="match status" value="1"/>
</dbReference>
<evidence type="ECO:0000256" key="9">
    <source>
        <dbReference type="RuleBase" id="RU363038"/>
    </source>
</evidence>
<keyword evidence="6 8" id="KW-0030">Aminoacyl-tRNA synthetase</keyword>
<dbReference type="FunFam" id="3.40.50.620:FF:000116">
    <property type="entry name" value="Arginine--tRNA ligase"/>
    <property type="match status" value="1"/>
</dbReference>
<comment type="similarity">
    <text evidence="1 8 9">Belongs to the class-I aminoacyl-tRNA synthetase family.</text>
</comment>
<keyword evidence="8" id="KW-0963">Cytoplasm</keyword>
<evidence type="ECO:0000256" key="2">
    <source>
        <dbReference type="ARBA" id="ARBA00022598"/>
    </source>
</evidence>
<dbReference type="HAMAP" id="MF_00123">
    <property type="entry name" value="Arg_tRNA_synth"/>
    <property type="match status" value="1"/>
</dbReference>
<evidence type="ECO:0000256" key="6">
    <source>
        <dbReference type="ARBA" id="ARBA00023146"/>
    </source>
</evidence>
<dbReference type="Pfam" id="PF03485">
    <property type="entry name" value="Arg_tRNA_synt_N"/>
    <property type="match status" value="1"/>
</dbReference>
<dbReference type="PANTHER" id="PTHR11956">
    <property type="entry name" value="ARGINYL-TRNA SYNTHETASE"/>
    <property type="match status" value="1"/>
</dbReference>
<dbReference type="SUPFAM" id="SSF55190">
    <property type="entry name" value="Arginyl-tRNA synthetase (ArgRS), N-terminal 'additional' domain"/>
    <property type="match status" value="1"/>
</dbReference>
<dbReference type="SUPFAM" id="SSF52374">
    <property type="entry name" value="Nucleotidylyl transferase"/>
    <property type="match status" value="1"/>
</dbReference>
<organism evidence="12 13">
    <name type="scientific">Candidatus Collierbacteria bacterium RIFOXYD1_FULL_40_9</name>
    <dbReference type="NCBI Taxonomy" id="1817731"/>
    <lineage>
        <taxon>Bacteria</taxon>
        <taxon>Candidatus Collieribacteriota</taxon>
    </lineage>
</organism>
<dbReference type="InterPro" id="IPR035684">
    <property type="entry name" value="ArgRS_core"/>
</dbReference>
<dbReference type="GO" id="GO:0006420">
    <property type="term" value="P:arginyl-tRNA aminoacylation"/>
    <property type="evidence" value="ECO:0007669"/>
    <property type="project" value="UniProtKB-UniRule"/>
</dbReference>
<dbReference type="EMBL" id="MFAQ01000046">
    <property type="protein sequence ID" value="OGD81343.1"/>
    <property type="molecule type" value="Genomic_DNA"/>
</dbReference>
<dbReference type="Pfam" id="PF05746">
    <property type="entry name" value="DALR_1"/>
    <property type="match status" value="1"/>
</dbReference>
<evidence type="ECO:0000256" key="4">
    <source>
        <dbReference type="ARBA" id="ARBA00022840"/>
    </source>
</evidence>
<keyword evidence="4 8" id="KW-0067">ATP-binding</keyword>
<evidence type="ECO:0000256" key="1">
    <source>
        <dbReference type="ARBA" id="ARBA00005594"/>
    </source>
</evidence>
<evidence type="ECO:0000256" key="3">
    <source>
        <dbReference type="ARBA" id="ARBA00022741"/>
    </source>
</evidence>
<dbReference type="NCBIfam" id="TIGR00456">
    <property type="entry name" value="argS"/>
    <property type="match status" value="1"/>
</dbReference>
<dbReference type="Proteomes" id="UP000179237">
    <property type="component" value="Unassembled WGS sequence"/>
</dbReference>
<dbReference type="Gene3D" id="3.30.1360.70">
    <property type="entry name" value="Arginyl tRNA synthetase N-terminal domain"/>
    <property type="match status" value="1"/>
</dbReference>
<dbReference type="Gene3D" id="1.10.730.10">
    <property type="entry name" value="Isoleucyl-tRNA Synthetase, Domain 1"/>
    <property type="match status" value="1"/>
</dbReference>
<proteinExistence type="inferred from homology"/>
<dbReference type="InterPro" id="IPR005148">
    <property type="entry name" value="Arg-tRNA-synth_N"/>
</dbReference>
<dbReference type="InterPro" id="IPR014729">
    <property type="entry name" value="Rossmann-like_a/b/a_fold"/>
</dbReference>
<evidence type="ECO:0000256" key="5">
    <source>
        <dbReference type="ARBA" id="ARBA00022917"/>
    </source>
</evidence>
<evidence type="ECO:0000256" key="7">
    <source>
        <dbReference type="ARBA" id="ARBA00049339"/>
    </source>
</evidence>
<dbReference type="InterPro" id="IPR001278">
    <property type="entry name" value="Arg-tRNA-ligase"/>
</dbReference>
<dbReference type="InterPro" id="IPR008909">
    <property type="entry name" value="DALR_anticod-bd"/>
</dbReference>
<dbReference type="InterPro" id="IPR009080">
    <property type="entry name" value="tRNAsynth_Ia_anticodon-bd"/>
</dbReference>
<comment type="subcellular location">
    <subcellularLocation>
        <location evidence="8">Cytoplasm</location>
    </subcellularLocation>
</comment>
<comment type="subunit">
    <text evidence="8">Monomer.</text>
</comment>
<evidence type="ECO:0000256" key="8">
    <source>
        <dbReference type="HAMAP-Rule" id="MF_00123"/>
    </source>
</evidence>
<evidence type="ECO:0000259" key="11">
    <source>
        <dbReference type="SMART" id="SM01016"/>
    </source>
</evidence>
<dbReference type="PRINTS" id="PR01038">
    <property type="entry name" value="TRNASYNTHARG"/>
</dbReference>
<accession>A0A1F5FNZ0</accession>
<evidence type="ECO:0000313" key="12">
    <source>
        <dbReference type="EMBL" id="OGD81343.1"/>
    </source>
</evidence>
<keyword evidence="3 8" id="KW-0547">Nucleotide-binding</keyword>
<evidence type="ECO:0000259" key="10">
    <source>
        <dbReference type="SMART" id="SM00836"/>
    </source>
</evidence>
<name>A0A1F5FNZ0_9BACT</name>
<comment type="caution">
    <text evidence="12">The sequence shown here is derived from an EMBL/GenBank/DDBJ whole genome shotgun (WGS) entry which is preliminary data.</text>
</comment>
<feature type="domain" description="Arginyl tRNA synthetase N-terminal" evidence="11">
    <location>
        <begin position="1"/>
        <end position="87"/>
    </location>
</feature>
<dbReference type="PANTHER" id="PTHR11956:SF5">
    <property type="entry name" value="ARGININE--TRNA LIGASE, CYTOPLASMIC"/>
    <property type="match status" value="1"/>
</dbReference>
<gene>
    <name evidence="8" type="primary">argS</name>
    <name evidence="12" type="ORF">A2572_02390</name>
</gene>
<dbReference type="CDD" id="cd00671">
    <property type="entry name" value="ArgRS_core"/>
    <property type="match status" value="1"/>
</dbReference>
<comment type="catalytic activity">
    <reaction evidence="7 8">
        <text>tRNA(Arg) + L-arginine + ATP = L-arginyl-tRNA(Arg) + AMP + diphosphate</text>
        <dbReference type="Rhea" id="RHEA:20301"/>
        <dbReference type="Rhea" id="RHEA-COMP:9658"/>
        <dbReference type="Rhea" id="RHEA-COMP:9673"/>
        <dbReference type="ChEBI" id="CHEBI:30616"/>
        <dbReference type="ChEBI" id="CHEBI:32682"/>
        <dbReference type="ChEBI" id="CHEBI:33019"/>
        <dbReference type="ChEBI" id="CHEBI:78442"/>
        <dbReference type="ChEBI" id="CHEBI:78513"/>
        <dbReference type="ChEBI" id="CHEBI:456215"/>
        <dbReference type="EC" id="6.1.1.19"/>
    </reaction>
</comment>
<dbReference type="SMART" id="SM01016">
    <property type="entry name" value="Arg_tRNA_synt_N"/>
    <property type="match status" value="1"/>
</dbReference>
<dbReference type="AlphaFoldDB" id="A0A1F5FNZ0"/>
<keyword evidence="2 8" id="KW-0436">Ligase</keyword>
<dbReference type="EC" id="6.1.1.19" evidence="8"/>
<dbReference type="GO" id="GO:0004814">
    <property type="term" value="F:arginine-tRNA ligase activity"/>
    <property type="evidence" value="ECO:0007669"/>
    <property type="project" value="UniProtKB-UniRule"/>
</dbReference>
<protein>
    <recommendedName>
        <fullName evidence="8">Arginine--tRNA ligase</fullName>
        <ecNumber evidence="8">6.1.1.19</ecNumber>
    </recommendedName>
    <alternativeName>
        <fullName evidence="8">Arginyl-tRNA synthetase</fullName>
        <shortName evidence="8">ArgRS</shortName>
    </alternativeName>
</protein>
<dbReference type="Pfam" id="PF00750">
    <property type="entry name" value="tRNA-synt_1d"/>
    <property type="match status" value="1"/>
</dbReference>
<dbReference type="SUPFAM" id="SSF47323">
    <property type="entry name" value="Anticodon-binding domain of a subclass of class I aminoacyl-tRNA synthetases"/>
    <property type="match status" value="1"/>
</dbReference>
<sequence length="573" mass="65356">MKVKEIIEKTIKEVFNTESFSVDRPSEESRCDFACNVAMVLSKTVGKNPRELAEEMVEKLKKDKELALVVDLEKIEVAGPGFINFWVRDEYLGKKISGVSGFRVKPGMTESEIEIGDSDWMKGKKVLVEYSSPNIAKRFSVGHLRSTIIGQALFNLYKASGASLTNDNHLGDWGTQFGMIIAAVEEENLDISKMSVGELEELYVRFNTRISDNPDLKEKAREAFLRLEQGDANARKIWQLAIDVSMKEFNEIYKKLGVSFENMYGESVYEQMMLEIIEDLKRKGIATEGERGAYIIKFEKNGKEYMPPAMLVKSDGSTTYMTRDMATIQKRLTEKKLNADLYIYEVGSEQKLHFRQVFETARMLWPNETKDVRFVHVAHGLLTLPEGKMSTRKGNTIKLEDLIAKAGDEARDFVKSEDVDAEKMAINAIKYNELRRSPELNYVFRWEEALAMEGNSAPYINYAYVRAKKIVEKLETEKTQTLKILFEGEERDLARLLMRFAEGEIVEDAAKNFAPHLVAGYLFEVAKKFNAFYDHNKVLGDSREKERLVLVNAVAEGIKKGMKLLGIEVVEKM</sequence>
<dbReference type="Gene3D" id="3.40.50.620">
    <property type="entry name" value="HUPs"/>
    <property type="match status" value="1"/>
</dbReference>
<dbReference type="GO" id="GO:0005737">
    <property type="term" value="C:cytoplasm"/>
    <property type="evidence" value="ECO:0007669"/>
    <property type="project" value="UniProtKB-SubCell"/>
</dbReference>
<evidence type="ECO:0000313" key="13">
    <source>
        <dbReference type="Proteomes" id="UP000179237"/>
    </source>
</evidence>
<reference evidence="12 13" key="1">
    <citation type="journal article" date="2016" name="Nat. Commun.">
        <title>Thousands of microbial genomes shed light on interconnected biogeochemical processes in an aquifer system.</title>
        <authorList>
            <person name="Anantharaman K."/>
            <person name="Brown C.T."/>
            <person name="Hug L.A."/>
            <person name="Sharon I."/>
            <person name="Castelle C.J."/>
            <person name="Probst A.J."/>
            <person name="Thomas B.C."/>
            <person name="Singh A."/>
            <person name="Wilkins M.J."/>
            <person name="Karaoz U."/>
            <person name="Brodie E.L."/>
            <person name="Williams K.H."/>
            <person name="Hubbard S.S."/>
            <person name="Banfield J.F."/>
        </authorList>
    </citation>
    <scope>NUCLEOTIDE SEQUENCE [LARGE SCALE GENOMIC DNA]</scope>
</reference>
<feature type="short sequence motif" description="'HIGH' region" evidence="8">
    <location>
        <begin position="133"/>
        <end position="143"/>
    </location>
</feature>
<keyword evidence="5 8" id="KW-0648">Protein biosynthesis</keyword>
<dbReference type="InterPro" id="IPR036695">
    <property type="entry name" value="Arg-tRNA-synth_N_sf"/>
</dbReference>